<dbReference type="VEuPathDB" id="FungiDB:Z518_05496"/>
<dbReference type="Gene3D" id="3.50.50.60">
    <property type="entry name" value="FAD/NAD(P)-binding domain"/>
    <property type="match status" value="1"/>
</dbReference>
<evidence type="ECO:0000313" key="2">
    <source>
        <dbReference type="Proteomes" id="UP000053617"/>
    </source>
</evidence>
<dbReference type="Gene3D" id="3.30.9.30">
    <property type="match status" value="1"/>
</dbReference>
<dbReference type="GeneID" id="25293567"/>
<dbReference type="AlphaFoldDB" id="A0A0D2INC2"/>
<dbReference type="OrthoDB" id="16820at2759"/>
<evidence type="ECO:0000313" key="1">
    <source>
        <dbReference type="EMBL" id="KIX04626.1"/>
    </source>
</evidence>
<gene>
    <name evidence="1" type="ORF">Z518_05496</name>
</gene>
<keyword evidence="2" id="KW-1185">Reference proteome</keyword>
<dbReference type="InterPro" id="IPR036188">
    <property type="entry name" value="FAD/NAD-bd_sf"/>
</dbReference>
<name>A0A0D2INC2_9EURO</name>
<dbReference type="HOGENOM" id="CLU_2185408_0_0_1"/>
<dbReference type="RefSeq" id="XP_013271762.1">
    <property type="nucleotide sequence ID" value="XM_013416308.1"/>
</dbReference>
<organism evidence="1 2">
    <name type="scientific">Rhinocladiella mackenziei CBS 650.93</name>
    <dbReference type="NCBI Taxonomy" id="1442369"/>
    <lineage>
        <taxon>Eukaryota</taxon>
        <taxon>Fungi</taxon>
        <taxon>Dikarya</taxon>
        <taxon>Ascomycota</taxon>
        <taxon>Pezizomycotina</taxon>
        <taxon>Eurotiomycetes</taxon>
        <taxon>Chaetothyriomycetidae</taxon>
        <taxon>Chaetothyriales</taxon>
        <taxon>Herpotrichiellaceae</taxon>
        <taxon>Rhinocladiella</taxon>
    </lineage>
</organism>
<dbReference type="STRING" id="1442369.A0A0D2INC2"/>
<reference evidence="1 2" key="1">
    <citation type="submission" date="2015-01" db="EMBL/GenBank/DDBJ databases">
        <title>The Genome Sequence of Rhinocladiella mackenzie CBS 650.93.</title>
        <authorList>
            <consortium name="The Broad Institute Genomics Platform"/>
            <person name="Cuomo C."/>
            <person name="de Hoog S."/>
            <person name="Gorbushina A."/>
            <person name="Stielow B."/>
            <person name="Teixiera M."/>
            <person name="Abouelleil A."/>
            <person name="Chapman S.B."/>
            <person name="Priest M."/>
            <person name="Young S.K."/>
            <person name="Wortman J."/>
            <person name="Nusbaum C."/>
            <person name="Birren B."/>
        </authorList>
    </citation>
    <scope>NUCLEOTIDE SEQUENCE [LARGE SCALE GENOMIC DNA]</scope>
    <source>
        <strain evidence="1 2">CBS 650.93</strain>
    </source>
</reference>
<dbReference type="EMBL" id="KN847478">
    <property type="protein sequence ID" value="KIX04626.1"/>
    <property type="molecule type" value="Genomic_DNA"/>
</dbReference>
<proteinExistence type="predicted"/>
<sequence length="109" mass="11950">MLRLLDQWGEGIKGRQTSVALGAIHILRSKAGSLLGSVAINQEHGEQFVVHRADLPMASLEQASVLPNVKLQDDTKVENVQFSPAAVELSDRTMVHADVVPNPWLEERS</sequence>
<dbReference type="Proteomes" id="UP000053617">
    <property type="component" value="Unassembled WGS sequence"/>
</dbReference>
<protein>
    <submittedName>
        <fullName evidence="1">Uncharacterized protein</fullName>
    </submittedName>
</protein>
<accession>A0A0D2INC2</accession>